<evidence type="ECO:0000256" key="1">
    <source>
        <dbReference type="ARBA" id="ARBA00023098"/>
    </source>
</evidence>
<dbReference type="GO" id="GO:0005811">
    <property type="term" value="C:lipid droplet"/>
    <property type="evidence" value="ECO:0007669"/>
    <property type="project" value="TreeGrafter"/>
</dbReference>
<dbReference type="PANTHER" id="PTHR12406">
    <property type="entry name" value="CALCIUM-INDEPENDENT PHOSPHOLIPASE A2 IPLA2 -RELATED"/>
    <property type="match status" value="1"/>
</dbReference>
<gene>
    <name evidence="6" type="primary">LOC100906786</name>
</gene>
<feature type="short sequence motif" description="GXGXXG" evidence="2">
    <location>
        <begin position="22"/>
        <end position="27"/>
    </location>
</feature>
<evidence type="ECO:0000256" key="3">
    <source>
        <dbReference type="SAM" id="MobiDB-lite"/>
    </source>
</evidence>
<evidence type="ECO:0000256" key="2">
    <source>
        <dbReference type="PROSITE-ProRule" id="PRU01161"/>
    </source>
</evidence>
<feature type="region of interest" description="Disordered" evidence="3">
    <location>
        <begin position="371"/>
        <end position="404"/>
    </location>
</feature>
<dbReference type="GO" id="GO:0055088">
    <property type="term" value="P:lipid homeostasis"/>
    <property type="evidence" value="ECO:0007669"/>
    <property type="project" value="TreeGrafter"/>
</dbReference>
<evidence type="ECO:0000313" key="5">
    <source>
        <dbReference type="Proteomes" id="UP000694867"/>
    </source>
</evidence>
<dbReference type="GO" id="GO:0019433">
    <property type="term" value="P:triglyceride catabolic process"/>
    <property type="evidence" value="ECO:0007669"/>
    <property type="project" value="TreeGrafter"/>
</dbReference>
<protein>
    <submittedName>
        <fullName evidence="6">Patanin-like phospholipase domain-containing protein</fullName>
    </submittedName>
</protein>
<reference evidence="6" key="1">
    <citation type="submission" date="2025-08" db="UniProtKB">
        <authorList>
            <consortium name="RefSeq"/>
        </authorList>
    </citation>
    <scope>IDENTIFICATION</scope>
</reference>
<dbReference type="InterPro" id="IPR002641">
    <property type="entry name" value="PNPLA_dom"/>
</dbReference>
<dbReference type="SUPFAM" id="SSF52151">
    <property type="entry name" value="FabD/lysophospholipase-like"/>
    <property type="match status" value="1"/>
</dbReference>
<keyword evidence="1 2" id="KW-0443">Lipid metabolism</keyword>
<evidence type="ECO:0000313" key="6">
    <source>
        <dbReference type="RefSeq" id="XP_003742267.1"/>
    </source>
</evidence>
<dbReference type="InterPro" id="IPR016035">
    <property type="entry name" value="Acyl_Trfase/lysoPLipase"/>
</dbReference>
<organism evidence="5 6">
    <name type="scientific">Galendromus occidentalis</name>
    <name type="common">western predatory mite</name>
    <dbReference type="NCBI Taxonomy" id="34638"/>
    <lineage>
        <taxon>Eukaryota</taxon>
        <taxon>Metazoa</taxon>
        <taxon>Ecdysozoa</taxon>
        <taxon>Arthropoda</taxon>
        <taxon>Chelicerata</taxon>
        <taxon>Arachnida</taxon>
        <taxon>Acari</taxon>
        <taxon>Parasitiformes</taxon>
        <taxon>Mesostigmata</taxon>
        <taxon>Gamasina</taxon>
        <taxon>Phytoseioidea</taxon>
        <taxon>Phytoseiidae</taxon>
        <taxon>Typhlodrominae</taxon>
        <taxon>Galendromus</taxon>
    </lineage>
</organism>
<dbReference type="RefSeq" id="XP_003742267.1">
    <property type="nucleotide sequence ID" value="XM_003742219.2"/>
</dbReference>
<dbReference type="AlphaFoldDB" id="A0AAJ6QSE7"/>
<keyword evidence="2" id="KW-0378">Hydrolase</keyword>
<dbReference type="GO" id="GO:0016020">
    <property type="term" value="C:membrane"/>
    <property type="evidence" value="ECO:0007669"/>
    <property type="project" value="TreeGrafter"/>
</dbReference>
<keyword evidence="2" id="KW-0442">Lipid degradation</keyword>
<dbReference type="KEGG" id="goe:100906786"/>
<feature type="short sequence motif" description="GXSXG" evidence="2">
    <location>
        <begin position="51"/>
        <end position="55"/>
    </location>
</feature>
<dbReference type="GeneID" id="100906786"/>
<feature type="domain" description="PNPLA" evidence="4">
    <location>
        <begin position="18"/>
        <end position="185"/>
    </location>
</feature>
<dbReference type="Pfam" id="PF01734">
    <property type="entry name" value="Patatin"/>
    <property type="match status" value="1"/>
</dbReference>
<proteinExistence type="predicted"/>
<feature type="short sequence motif" description="DGA/G" evidence="2">
    <location>
        <begin position="172"/>
        <end position="174"/>
    </location>
</feature>
<dbReference type="PANTHER" id="PTHR12406:SF41">
    <property type="entry name" value="BRUMMER, ISOFORM B-RELATED"/>
    <property type="match status" value="1"/>
</dbReference>
<dbReference type="GO" id="GO:0005737">
    <property type="term" value="C:cytoplasm"/>
    <property type="evidence" value="ECO:0007669"/>
    <property type="project" value="TreeGrafter"/>
</dbReference>
<dbReference type="Proteomes" id="UP000694867">
    <property type="component" value="Unplaced"/>
</dbReference>
<dbReference type="Gene3D" id="3.40.1090.10">
    <property type="entry name" value="Cytosolic phospholipase A2 catalytic domain"/>
    <property type="match status" value="2"/>
</dbReference>
<dbReference type="PROSITE" id="PS51635">
    <property type="entry name" value="PNPLA"/>
    <property type="match status" value="1"/>
</dbReference>
<dbReference type="GO" id="GO:0004806">
    <property type="term" value="F:triacylglycerol lipase activity"/>
    <property type="evidence" value="ECO:0007669"/>
    <property type="project" value="TreeGrafter"/>
</dbReference>
<feature type="active site" description="Proton acceptor" evidence="2">
    <location>
        <position position="172"/>
    </location>
</feature>
<keyword evidence="5" id="KW-1185">Reference proteome</keyword>
<feature type="active site" description="Nucleophile" evidence="2">
    <location>
        <position position="53"/>
    </location>
</feature>
<sequence length="404" mass="44974">MARAHALAGPLLREEAHLSFSGGGFLGIYHVGVALAFRDFAPHIAKRKVLGTSSGALAAMCLVSDFPMDKAVNNIVKMAKHCRSLSLGPLHPKFNIFDIMRGDLETYMPEDAHIRSSGRLFVTVTNALTLESEIITNFESREELIDVLMASCFIPYFLGFVPPKVRNTRYIDGGISCNIPVLDQYTITVSPFPGESIIGPRFGNLPKVAFMPETALRLCKTVFAPPAYVLEELVHQGYDDAINFLQESKLISCSECLTQDVGTGSHRKRCEKCEELLRLSDITNVPRSLLRSLELTAMQEQEERRLHPYLHTSLARSMRIAVGVVVLPFEVSWAIARKMYETRELFLNIFLTVYRGFLDLIRGLGPAKDECRPCGPSRLEDSSKAASKDCEHRTCSKQDSGSRA</sequence>
<name>A0AAJ6QSE7_9ACAR</name>
<dbReference type="InterPro" id="IPR033562">
    <property type="entry name" value="PLPL"/>
</dbReference>
<evidence type="ECO:0000259" key="4">
    <source>
        <dbReference type="PROSITE" id="PS51635"/>
    </source>
</evidence>
<accession>A0AAJ6QSE7</accession>